<feature type="region of interest" description="Disordered" evidence="1">
    <location>
        <begin position="174"/>
        <end position="200"/>
    </location>
</feature>
<dbReference type="Proteomes" id="UP001527866">
    <property type="component" value="Unassembled WGS sequence"/>
</dbReference>
<accession>A0ABT4U8L2</accession>
<feature type="compositionally biased region" description="Basic and acidic residues" evidence="1">
    <location>
        <begin position="179"/>
        <end position="194"/>
    </location>
</feature>
<feature type="region of interest" description="Disordered" evidence="1">
    <location>
        <begin position="30"/>
        <end position="144"/>
    </location>
</feature>
<dbReference type="RefSeq" id="WP_270688233.1">
    <property type="nucleotide sequence ID" value="NZ_JAQFWQ010000073.1"/>
</dbReference>
<reference evidence="4 5" key="1">
    <citation type="submission" date="2023-01" db="EMBL/GenBank/DDBJ databases">
        <title>Draft genome sequence of Nocardiopsis sp. RSe5-2 isolated from halophytes.</title>
        <authorList>
            <person name="Duangmal K."/>
            <person name="Chantavorakit T."/>
        </authorList>
    </citation>
    <scope>NUCLEOTIDE SEQUENCE [LARGE SCALE GENOMIC DNA]</scope>
    <source>
        <strain evidence="4 5">RSe5-2</strain>
    </source>
</reference>
<evidence type="ECO:0000313" key="4">
    <source>
        <dbReference type="EMBL" id="MDA2813286.1"/>
    </source>
</evidence>
<organism evidence="4 5">
    <name type="scientific">Nocardiopsis endophytica</name>
    <dbReference type="NCBI Taxonomy" id="3018445"/>
    <lineage>
        <taxon>Bacteria</taxon>
        <taxon>Bacillati</taxon>
        <taxon>Actinomycetota</taxon>
        <taxon>Actinomycetes</taxon>
        <taxon>Streptosporangiales</taxon>
        <taxon>Nocardiopsidaceae</taxon>
        <taxon>Nocardiopsis</taxon>
    </lineage>
</organism>
<evidence type="ECO:0000256" key="2">
    <source>
        <dbReference type="SAM" id="SignalP"/>
    </source>
</evidence>
<feature type="compositionally biased region" description="Gly residues" evidence="1">
    <location>
        <begin position="127"/>
        <end position="144"/>
    </location>
</feature>
<feature type="domain" description="SCP" evidence="3">
    <location>
        <begin position="152"/>
        <end position="251"/>
    </location>
</feature>
<dbReference type="Gene3D" id="3.40.33.10">
    <property type="entry name" value="CAP"/>
    <property type="match status" value="1"/>
</dbReference>
<dbReference type="CDD" id="cd05379">
    <property type="entry name" value="CAP_bacterial"/>
    <property type="match status" value="1"/>
</dbReference>
<dbReference type="SUPFAM" id="SSF55797">
    <property type="entry name" value="PR-1-like"/>
    <property type="match status" value="1"/>
</dbReference>
<comment type="caution">
    <text evidence="4">The sequence shown here is derived from an EMBL/GenBank/DDBJ whole genome shotgun (WGS) entry which is preliminary data.</text>
</comment>
<protein>
    <submittedName>
        <fullName evidence="4">CAP domain-containing protein</fullName>
    </submittedName>
</protein>
<gene>
    <name evidence="4" type="ORF">O4J56_21755</name>
</gene>
<dbReference type="Pfam" id="PF00188">
    <property type="entry name" value="CAP"/>
    <property type="match status" value="1"/>
</dbReference>
<proteinExistence type="predicted"/>
<evidence type="ECO:0000313" key="5">
    <source>
        <dbReference type="Proteomes" id="UP001527866"/>
    </source>
</evidence>
<feature type="chain" id="PRO_5046783625" evidence="2">
    <location>
        <begin position="22"/>
        <end position="264"/>
    </location>
</feature>
<dbReference type="EMBL" id="JAQFWQ010000073">
    <property type="protein sequence ID" value="MDA2813286.1"/>
    <property type="molecule type" value="Genomic_DNA"/>
</dbReference>
<feature type="signal peptide" evidence="2">
    <location>
        <begin position="1"/>
        <end position="21"/>
    </location>
</feature>
<evidence type="ECO:0000256" key="1">
    <source>
        <dbReference type="SAM" id="MobiDB-lite"/>
    </source>
</evidence>
<sequence length="264" mass="25502">MLATVLALPVGLGTAAALVLATAGGPELTSQAAMPKDGSEAGTGADNGLPPAADDFFDGSEGASGAQGGSGGGSGAEGSEGSEGSGSGDGGTGSASSGKDSVSASEEPAEDGSGDREDGASDSSSGDSGGSGGSGGAGAQGGGSALTREVVSLANDERADAGCGPLRIDSKLTNASQKHSKDMAERDYMSHDTPEGVGPADRAAEAGYTAWGGENVAAGYTSAEAVMDGWMNSEGHRKNILNCDFVAIGVGETDGYWAQNFGYS</sequence>
<keyword evidence="2" id="KW-0732">Signal</keyword>
<dbReference type="PANTHER" id="PTHR31157">
    <property type="entry name" value="SCP DOMAIN-CONTAINING PROTEIN"/>
    <property type="match status" value="1"/>
</dbReference>
<feature type="compositionally biased region" description="Low complexity" evidence="1">
    <location>
        <begin position="94"/>
        <end position="105"/>
    </location>
</feature>
<keyword evidence="5" id="KW-1185">Reference proteome</keyword>
<name>A0ABT4U8L2_9ACTN</name>
<dbReference type="InterPro" id="IPR014044">
    <property type="entry name" value="CAP_dom"/>
</dbReference>
<dbReference type="InterPro" id="IPR035940">
    <property type="entry name" value="CAP_sf"/>
</dbReference>
<feature type="compositionally biased region" description="Gly residues" evidence="1">
    <location>
        <begin position="65"/>
        <end position="93"/>
    </location>
</feature>
<evidence type="ECO:0000259" key="3">
    <source>
        <dbReference type="Pfam" id="PF00188"/>
    </source>
</evidence>
<dbReference type="PANTHER" id="PTHR31157:SF1">
    <property type="entry name" value="SCP DOMAIN-CONTAINING PROTEIN"/>
    <property type="match status" value="1"/>
</dbReference>